<feature type="compositionally biased region" description="Polar residues" evidence="4">
    <location>
        <begin position="1"/>
        <end position="14"/>
    </location>
</feature>
<evidence type="ECO:0000256" key="1">
    <source>
        <dbReference type="ARBA" id="ARBA00022729"/>
    </source>
</evidence>
<feature type="region of interest" description="Disordered" evidence="4">
    <location>
        <begin position="1"/>
        <end position="21"/>
    </location>
</feature>
<keyword evidence="3" id="KW-0325">Glycoprotein</keyword>
<evidence type="ECO:0000256" key="2">
    <source>
        <dbReference type="ARBA" id="ARBA00022737"/>
    </source>
</evidence>
<dbReference type="Pfam" id="PF14312">
    <property type="entry name" value="FG-GAP_2"/>
    <property type="match status" value="1"/>
</dbReference>
<proteinExistence type="predicted"/>
<dbReference type="Gene3D" id="2.130.10.130">
    <property type="entry name" value="Integrin alpha, N-terminal"/>
    <property type="match status" value="2"/>
</dbReference>
<evidence type="ECO:0000256" key="3">
    <source>
        <dbReference type="ARBA" id="ARBA00023180"/>
    </source>
</evidence>
<gene>
    <name evidence="5" type="ORF">ACHAWU_005276</name>
</gene>
<organism evidence="5 6">
    <name type="scientific">Discostella pseudostelligera</name>
    <dbReference type="NCBI Taxonomy" id="259834"/>
    <lineage>
        <taxon>Eukaryota</taxon>
        <taxon>Sar</taxon>
        <taxon>Stramenopiles</taxon>
        <taxon>Ochrophyta</taxon>
        <taxon>Bacillariophyta</taxon>
        <taxon>Coscinodiscophyceae</taxon>
        <taxon>Thalassiosirophycidae</taxon>
        <taxon>Stephanodiscales</taxon>
        <taxon>Stephanodiscaceae</taxon>
        <taxon>Discostella</taxon>
    </lineage>
</organism>
<dbReference type="Proteomes" id="UP001530293">
    <property type="component" value="Unassembled WGS sequence"/>
</dbReference>
<dbReference type="SMART" id="SM00191">
    <property type="entry name" value="Int_alpha"/>
    <property type="match status" value="5"/>
</dbReference>
<dbReference type="SUPFAM" id="SSF82171">
    <property type="entry name" value="DPP6 N-terminal domain-like"/>
    <property type="match status" value="1"/>
</dbReference>
<sequence>MTTPRQYSDLNQTTPDPRSVPVLPVPVVEATLVDESSNQCWCNRHKRCVIIGAVTIAVAVTAARVAINMTEYNYSNGFELDSFTSSTSNITWTEQGRPIVGNRAEDYLGQSVALSADGSILAIGAPGLFGGNSTGYVKLYMSSDGSRWKQIGSDIKGDITGDNFGNCVALSADGTTLAVGAFAYGSADDPDAIPGYVRVYSIIGLGGQIGQDIIGEAPADQFGVFVSLSGDGKTVAIGANGNDGNGAGSGHVRVYQMKSSESNWAQLGQDIDGETEYDNSGTAVSLSTDGRTVAIGSPYINDEYGTDYGKVRVFQFDEFASSWVQQGLDIVGDLNGDDFGRSVALSSDGKTLAIGATTYDDVLSPGYVKVYHLQDDDWKQIGNTITAIADKGYFGMSISLSEDSKTVAIGDYYTNENGADGGSVSVYQFDDTDSIWIQHVKINGEDTFDWFGFTVSLSADGNKVAVGSPNSGDGRGNVRVFKVDD</sequence>
<reference evidence="5 6" key="1">
    <citation type="submission" date="2024-10" db="EMBL/GenBank/DDBJ databases">
        <title>Updated reference genomes for cyclostephanoid diatoms.</title>
        <authorList>
            <person name="Roberts W.R."/>
            <person name="Alverson A.J."/>
        </authorList>
    </citation>
    <scope>NUCLEOTIDE SEQUENCE [LARGE SCALE GENOMIC DNA]</scope>
    <source>
        <strain evidence="5 6">AJA232-27</strain>
    </source>
</reference>
<dbReference type="InterPro" id="IPR013519">
    <property type="entry name" value="Int_alpha_beta-p"/>
</dbReference>
<dbReference type="InterPro" id="IPR028994">
    <property type="entry name" value="Integrin_alpha_N"/>
</dbReference>
<evidence type="ECO:0000256" key="4">
    <source>
        <dbReference type="SAM" id="MobiDB-lite"/>
    </source>
</evidence>
<dbReference type="InterPro" id="IPR013517">
    <property type="entry name" value="FG-GAP"/>
</dbReference>
<comment type="caution">
    <text evidence="5">The sequence shown here is derived from an EMBL/GenBank/DDBJ whole genome shotgun (WGS) entry which is preliminary data.</text>
</comment>
<evidence type="ECO:0000313" key="6">
    <source>
        <dbReference type="Proteomes" id="UP001530293"/>
    </source>
</evidence>
<keyword evidence="2" id="KW-0677">Repeat</keyword>
<dbReference type="EMBL" id="JALLBG020000227">
    <property type="protein sequence ID" value="KAL3758690.1"/>
    <property type="molecule type" value="Genomic_DNA"/>
</dbReference>
<keyword evidence="1" id="KW-0732">Signal</keyword>
<name>A0ABD3M3S3_9STRA</name>
<dbReference type="AlphaFoldDB" id="A0ABD3M3S3"/>
<evidence type="ECO:0000313" key="5">
    <source>
        <dbReference type="EMBL" id="KAL3758690.1"/>
    </source>
</evidence>
<protein>
    <submittedName>
        <fullName evidence="5">Uncharacterized protein</fullName>
    </submittedName>
</protein>
<accession>A0ABD3M3S3</accession>
<dbReference type="PANTHER" id="PTHR36220:SF1">
    <property type="entry name" value="GAMMA TUBULIN COMPLEX COMPONENT C-TERMINAL DOMAIN-CONTAINING PROTEIN"/>
    <property type="match status" value="1"/>
</dbReference>
<dbReference type="PANTHER" id="PTHR36220">
    <property type="entry name" value="UNNAMED PRODUCT"/>
    <property type="match status" value="1"/>
</dbReference>
<keyword evidence="6" id="KW-1185">Reference proteome</keyword>